<evidence type="ECO:0000256" key="1">
    <source>
        <dbReference type="SAM" id="Phobius"/>
    </source>
</evidence>
<keyword evidence="1" id="KW-0812">Transmembrane</keyword>
<dbReference type="AlphaFoldDB" id="A0A5B7H634"/>
<evidence type="ECO:0000313" key="3">
    <source>
        <dbReference type="Proteomes" id="UP000324222"/>
    </source>
</evidence>
<reference evidence="2 3" key="1">
    <citation type="submission" date="2019-05" db="EMBL/GenBank/DDBJ databases">
        <title>Another draft genome of Portunus trituberculatus and its Hox gene families provides insights of decapod evolution.</title>
        <authorList>
            <person name="Jeong J.-H."/>
            <person name="Song I."/>
            <person name="Kim S."/>
            <person name="Choi T."/>
            <person name="Kim D."/>
            <person name="Ryu S."/>
            <person name="Kim W."/>
        </authorList>
    </citation>
    <scope>NUCLEOTIDE SEQUENCE [LARGE SCALE GENOMIC DNA]</scope>
    <source>
        <tissue evidence="2">Muscle</tissue>
    </source>
</reference>
<keyword evidence="1" id="KW-1133">Transmembrane helix</keyword>
<dbReference type="Proteomes" id="UP000324222">
    <property type="component" value="Unassembled WGS sequence"/>
</dbReference>
<evidence type="ECO:0000313" key="2">
    <source>
        <dbReference type="EMBL" id="MPC64558.1"/>
    </source>
</evidence>
<keyword evidence="1" id="KW-0472">Membrane</keyword>
<gene>
    <name evidence="2" type="ORF">E2C01_058676</name>
</gene>
<protein>
    <submittedName>
        <fullName evidence="2">Uncharacterized protein</fullName>
    </submittedName>
</protein>
<dbReference type="EMBL" id="VSRR010022248">
    <property type="protein sequence ID" value="MPC64558.1"/>
    <property type="molecule type" value="Genomic_DNA"/>
</dbReference>
<organism evidence="2 3">
    <name type="scientific">Portunus trituberculatus</name>
    <name type="common">Swimming crab</name>
    <name type="synonym">Neptunus trituberculatus</name>
    <dbReference type="NCBI Taxonomy" id="210409"/>
    <lineage>
        <taxon>Eukaryota</taxon>
        <taxon>Metazoa</taxon>
        <taxon>Ecdysozoa</taxon>
        <taxon>Arthropoda</taxon>
        <taxon>Crustacea</taxon>
        <taxon>Multicrustacea</taxon>
        <taxon>Malacostraca</taxon>
        <taxon>Eumalacostraca</taxon>
        <taxon>Eucarida</taxon>
        <taxon>Decapoda</taxon>
        <taxon>Pleocyemata</taxon>
        <taxon>Brachyura</taxon>
        <taxon>Eubrachyura</taxon>
        <taxon>Portunoidea</taxon>
        <taxon>Portunidae</taxon>
        <taxon>Portuninae</taxon>
        <taxon>Portunus</taxon>
    </lineage>
</organism>
<accession>A0A5B7H634</accession>
<keyword evidence="3" id="KW-1185">Reference proteome</keyword>
<proteinExistence type="predicted"/>
<comment type="caution">
    <text evidence="2">The sequence shown here is derived from an EMBL/GenBank/DDBJ whole genome shotgun (WGS) entry which is preliminary data.</text>
</comment>
<feature type="transmembrane region" description="Helical" evidence="1">
    <location>
        <begin position="24"/>
        <end position="45"/>
    </location>
</feature>
<name>A0A5B7H634_PORTR</name>
<sequence>MNASILPVADDYDVAGEKGQPEDVVLVTVAVVASTIDLLFSLMLIHGVIKKGKQHNAKELRLQHKGRIQSFSSTCTLGHNEENPRKYTTKNR</sequence>